<dbReference type="RefSeq" id="WP_111331559.1">
    <property type="nucleotide sequence ID" value="NZ_CP030032.1"/>
</dbReference>
<dbReference type="PANTHER" id="PTHR43575:SF1">
    <property type="entry name" value="PROTEIN ABCI7, CHLOROPLASTIC"/>
    <property type="match status" value="1"/>
</dbReference>
<dbReference type="GO" id="GO:0016226">
    <property type="term" value="P:iron-sulfur cluster assembly"/>
    <property type="evidence" value="ECO:0007669"/>
    <property type="project" value="InterPro"/>
</dbReference>
<evidence type="ECO:0000313" key="5">
    <source>
        <dbReference type="Proteomes" id="UP000249799"/>
    </source>
</evidence>
<dbReference type="EMBL" id="CP030032">
    <property type="protein sequence ID" value="AWV88109.1"/>
    <property type="molecule type" value="Genomic_DNA"/>
</dbReference>
<evidence type="ECO:0000259" key="2">
    <source>
        <dbReference type="Pfam" id="PF01458"/>
    </source>
</evidence>
<dbReference type="InterPro" id="IPR055346">
    <property type="entry name" value="Fe-S_cluster_assembly_SufBD"/>
</dbReference>
<dbReference type="Proteomes" id="UP000249799">
    <property type="component" value="Chromosome"/>
</dbReference>
<organism evidence="4 5">
    <name type="scientific">Bradymonas sediminis</name>
    <dbReference type="NCBI Taxonomy" id="1548548"/>
    <lineage>
        <taxon>Bacteria</taxon>
        <taxon>Deltaproteobacteria</taxon>
        <taxon>Bradymonadales</taxon>
        <taxon>Bradymonadaceae</taxon>
        <taxon>Bradymonas</taxon>
    </lineage>
</organism>
<dbReference type="SUPFAM" id="SSF101960">
    <property type="entry name" value="Stabilizer of iron transporter SufD"/>
    <property type="match status" value="1"/>
</dbReference>
<sequence>MSVIEKDNISRAFADAVLGADAVSSADAAQAAFKQQATDRLTQLRLPSVKDEDWRYVRLKPLTNIDFVPAHQVEAKITAETVAEYAIPEAEGQRLVFVNGQYAPEFSDVSVLSTQKGVQGGTLSQGGELPAEVAEKLGNVAHYYEDDYFANLNGAGYADGAYLVVDKETSVEGVIQLLYLSSESAQPFAAHPRNLIVVAQGSKATVVEDYVGAHQGVYFNNVLSEICLGESSTLNHTRVQRDGRAAYHIARTAIDLTRGSTYNSQNISLGALFSRYDAYGNGDAEQINCTFDGLALIDGKQVSDTHTAMDHRKPHGESHQLHKMIVDDDAHAVFNGKVFVRPQAQIIDAYQLNRTLLLAPKAKVNAKPQLEIFADDVKCTHGATIGQLDEDQLFYLKSRGLSEAEARDLLVYAFAAEVIEFIPVESLKHALEEQVSQRTSKND</sequence>
<dbReference type="NCBIfam" id="TIGR01981">
    <property type="entry name" value="sufD"/>
    <property type="match status" value="1"/>
</dbReference>
<dbReference type="OrthoDB" id="9768262at2"/>
<dbReference type="InterPro" id="IPR037284">
    <property type="entry name" value="SUF_FeS_clus_asmbl_SufBD_sf"/>
</dbReference>
<keyword evidence="5" id="KW-1185">Reference proteome</keyword>
<reference evidence="4 5" key="1">
    <citation type="submission" date="2018-06" db="EMBL/GenBank/DDBJ databases">
        <title>Lujinxingia sediminis gen. nov. sp. nov., a new facultative anaerobic member of the class Deltaproteobacteria, and proposal of Lujinxingaceae fam. nov.</title>
        <authorList>
            <person name="Guo L.-Y."/>
            <person name="Li C.-M."/>
            <person name="Wang S."/>
            <person name="Du Z.-J."/>
        </authorList>
    </citation>
    <scope>NUCLEOTIDE SEQUENCE [LARGE SCALE GENOMIC DNA]</scope>
    <source>
        <strain evidence="4 5">FA350</strain>
    </source>
</reference>
<feature type="domain" description="SUF system FeS cluster assembly SufBD core" evidence="2">
    <location>
        <begin position="186"/>
        <end position="414"/>
    </location>
</feature>
<name>A0A2Z4FGP2_9DELT</name>
<evidence type="ECO:0000256" key="1">
    <source>
        <dbReference type="ARBA" id="ARBA00043967"/>
    </source>
</evidence>
<proteinExistence type="inferred from homology"/>
<accession>A0A2Z4FGP2</accession>
<feature type="domain" description="SUF system FeS cluster assembly SufBD N-terminal" evidence="3">
    <location>
        <begin position="32"/>
        <end position="177"/>
    </location>
</feature>
<dbReference type="PANTHER" id="PTHR43575">
    <property type="entry name" value="PROTEIN ABCI7, CHLOROPLASTIC"/>
    <property type="match status" value="1"/>
</dbReference>
<dbReference type="Pfam" id="PF19295">
    <property type="entry name" value="SufBD_N"/>
    <property type="match status" value="1"/>
</dbReference>
<dbReference type="InterPro" id="IPR045595">
    <property type="entry name" value="SufBD_N"/>
</dbReference>
<dbReference type="KEGG" id="bsed:DN745_01670"/>
<dbReference type="InterPro" id="IPR000825">
    <property type="entry name" value="SUF_FeS_clus_asmbl_SufBD_core"/>
</dbReference>
<dbReference type="AlphaFoldDB" id="A0A2Z4FGP2"/>
<evidence type="ECO:0000259" key="3">
    <source>
        <dbReference type="Pfam" id="PF19295"/>
    </source>
</evidence>
<dbReference type="InterPro" id="IPR011542">
    <property type="entry name" value="SUF_FeS_clus_asmbl_SufD"/>
</dbReference>
<gene>
    <name evidence="4" type="primary">sufD</name>
    <name evidence="4" type="ORF">DN745_01670</name>
</gene>
<protein>
    <submittedName>
        <fullName evidence="4">Fe-S cluster assembly protein SufD</fullName>
    </submittedName>
</protein>
<evidence type="ECO:0000313" key="4">
    <source>
        <dbReference type="EMBL" id="AWV88109.1"/>
    </source>
</evidence>
<dbReference type="Pfam" id="PF01458">
    <property type="entry name" value="SUFBD_core"/>
    <property type="match status" value="1"/>
</dbReference>
<comment type="similarity">
    <text evidence="1">Belongs to the iron-sulfur cluster assembly SufBD family.</text>
</comment>